<dbReference type="InterPro" id="IPR042106">
    <property type="entry name" value="Nuo/plastoQ_OxRdtase_6_NuoJ"/>
</dbReference>
<dbReference type="InterPro" id="IPR001457">
    <property type="entry name" value="NADH_UbQ/plastoQ_OxRdtase_su6"/>
</dbReference>
<dbReference type="EMBL" id="DSUJ01000008">
    <property type="protein sequence ID" value="HFI91016.1"/>
    <property type="molecule type" value="Genomic_DNA"/>
</dbReference>
<feature type="transmembrane region" description="Helical" evidence="2">
    <location>
        <begin position="6"/>
        <end position="23"/>
    </location>
</feature>
<name>A0A7V2ZJB1_9BACT</name>
<keyword evidence="2" id="KW-1003">Cell membrane</keyword>
<dbReference type="GO" id="GO:0005886">
    <property type="term" value="C:plasma membrane"/>
    <property type="evidence" value="ECO:0007669"/>
    <property type="project" value="UniProtKB-SubCell"/>
</dbReference>
<comment type="similarity">
    <text evidence="1 2">Belongs to the complex I subunit 6 family.</text>
</comment>
<keyword evidence="2" id="KW-1133">Transmembrane helix</keyword>
<dbReference type="Gene3D" id="1.20.120.1200">
    <property type="entry name" value="NADH-ubiquinone/plastoquinone oxidoreductase chain 6, subunit NuoJ"/>
    <property type="match status" value="1"/>
</dbReference>
<evidence type="ECO:0000256" key="1">
    <source>
        <dbReference type="ARBA" id="ARBA00005698"/>
    </source>
</evidence>
<comment type="caution">
    <text evidence="3">The sequence shown here is derived from an EMBL/GenBank/DDBJ whole genome shotgun (WGS) entry which is preliminary data.</text>
</comment>
<evidence type="ECO:0000256" key="2">
    <source>
        <dbReference type="RuleBase" id="RU004429"/>
    </source>
</evidence>
<protein>
    <recommendedName>
        <fullName evidence="2">NADH-quinone oxidoreductase subunit J</fullName>
        <ecNumber evidence="2">7.1.1.-</ecNumber>
    </recommendedName>
</protein>
<keyword evidence="2" id="KW-0812">Transmembrane</keyword>
<accession>A0A7V2ZJB1</accession>
<organism evidence="3">
    <name type="scientific">Ignavibacterium album</name>
    <dbReference type="NCBI Taxonomy" id="591197"/>
    <lineage>
        <taxon>Bacteria</taxon>
        <taxon>Pseudomonadati</taxon>
        <taxon>Ignavibacteriota</taxon>
        <taxon>Ignavibacteria</taxon>
        <taxon>Ignavibacteriales</taxon>
        <taxon>Ignavibacteriaceae</taxon>
        <taxon>Ignavibacterium</taxon>
    </lineage>
</organism>
<feature type="transmembrane region" description="Helical" evidence="2">
    <location>
        <begin position="144"/>
        <end position="166"/>
    </location>
</feature>
<dbReference type="EC" id="7.1.1.-" evidence="2"/>
<proteinExistence type="inferred from homology"/>
<comment type="subcellular location">
    <subcellularLocation>
        <location evidence="2">Cell membrane</location>
        <topology evidence="2">Multi-pass membrane protein</topology>
    </subcellularLocation>
</comment>
<comment type="function">
    <text evidence="2">NDH-1 shuttles electrons from NADH, via FMN and iron-sulfur (Fe-S) centers, to quinones in the respiratory chain. Couples the redox reaction to proton translocation (for every two electrons transferred, four hydrogen ions are translocated across the cytoplasmic membrane), and thus conserves the redox energy in a proton gradient.</text>
</comment>
<evidence type="ECO:0000313" key="3">
    <source>
        <dbReference type="EMBL" id="HFI91016.1"/>
    </source>
</evidence>
<keyword evidence="2" id="KW-0520">NAD</keyword>
<keyword evidence="2" id="KW-0472">Membrane</keyword>
<dbReference type="GO" id="GO:0048038">
    <property type="term" value="F:quinone binding"/>
    <property type="evidence" value="ECO:0007669"/>
    <property type="project" value="UniProtKB-UniRule"/>
</dbReference>
<feature type="transmembrane region" description="Helical" evidence="2">
    <location>
        <begin position="30"/>
        <end position="47"/>
    </location>
</feature>
<dbReference type="PANTHER" id="PTHR33269:SF17">
    <property type="entry name" value="NADH-UBIQUINONE OXIDOREDUCTASE CHAIN 6"/>
    <property type="match status" value="1"/>
</dbReference>
<reference evidence="3" key="1">
    <citation type="journal article" date="2020" name="mSystems">
        <title>Genome- and Community-Level Interaction Insights into Carbon Utilization and Element Cycling Functions of Hydrothermarchaeota in Hydrothermal Sediment.</title>
        <authorList>
            <person name="Zhou Z."/>
            <person name="Liu Y."/>
            <person name="Xu W."/>
            <person name="Pan J."/>
            <person name="Luo Z.H."/>
            <person name="Li M."/>
        </authorList>
    </citation>
    <scope>NUCLEOTIDE SEQUENCE [LARGE SCALE GENOMIC DNA]</scope>
    <source>
        <strain evidence="3">SpSt-479</strain>
    </source>
</reference>
<feature type="transmembrane region" description="Helical" evidence="2">
    <location>
        <begin position="94"/>
        <end position="115"/>
    </location>
</feature>
<gene>
    <name evidence="3" type="ORF">ENS31_05705</name>
</gene>
<dbReference type="Pfam" id="PF00499">
    <property type="entry name" value="Oxidored_q3"/>
    <property type="match status" value="1"/>
</dbReference>
<keyword evidence="2" id="KW-0874">Quinone</keyword>
<dbReference type="GO" id="GO:0008137">
    <property type="term" value="F:NADH dehydrogenase (ubiquinone) activity"/>
    <property type="evidence" value="ECO:0007669"/>
    <property type="project" value="UniProtKB-UniRule"/>
</dbReference>
<dbReference type="AlphaFoldDB" id="A0A7V2ZJB1"/>
<dbReference type="PANTHER" id="PTHR33269">
    <property type="entry name" value="NADH-UBIQUINONE OXIDOREDUCTASE CHAIN 6"/>
    <property type="match status" value="1"/>
</dbReference>
<sequence length="171" mass="18637">MSLEVILFFVFGFVAAVAAVLMITRTNPVIAALFLILNMASLAGLYLTLNAQFIAVAQVIVYAGAIMVLFLFVIMLLRPENEKKFLGSNPKVKIFSFIVAGFVLLQLVYIIFFSAPSKILQKNLEASVKAGTIESVGNELFRNYVLPFEAAGFLLLAATIGAILLAKKKIE</sequence>
<feature type="transmembrane region" description="Helical" evidence="2">
    <location>
        <begin position="53"/>
        <end position="74"/>
    </location>
</feature>
<comment type="catalytic activity">
    <reaction evidence="2">
        <text>a quinone + NADH + 5 H(+)(in) = a quinol + NAD(+) + 4 H(+)(out)</text>
        <dbReference type="Rhea" id="RHEA:57888"/>
        <dbReference type="ChEBI" id="CHEBI:15378"/>
        <dbReference type="ChEBI" id="CHEBI:24646"/>
        <dbReference type="ChEBI" id="CHEBI:57540"/>
        <dbReference type="ChEBI" id="CHEBI:57945"/>
        <dbReference type="ChEBI" id="CHEBI:132124"/>
    </reaction>
</comment>